<keyword evidence="6 9" id="KW-0456">Lyase</keyword>
<dbReference type="InterPro" id="IPR006676">
    <property type="entry name" value="tRNA_splic"/>
</dbReference>
<evidence type="ECO:0000259" key="13">
    <source>
        <dbReference type="Pfam" id="PF02778"/>
    </source>
</evidence>
<dbReference type="InterPro" id="IPR011856">
    <property type="entry name" value="tRNA_endonuc-like_dom_sf"/>
</dbReference>
<evidence type="ECO:0000256" key="6">
    <source>
        <dbReference type="ARBA" id="ARBA00023239"/>
    </source>
</evidence>
<dbReference type="Proteomes" id="UP000694397">
    <property type="component" value="Chromosome 22"/>
</dbReference>
<sequence>MTEAVFQAPKRRARVYESYEGPFPVPLCADGAGGPEPLVYRADVVNRHVVVRDPAHIGAVYGKGYFGKGVLSRSKPQHSISERFQRFGDQRLPVISSSKYEQHVNWARELLLAQGLDEDVVDEMLQKCVQPVPEVGVEEEEEEGEGQEGVTCSEDRSASTGPLPPCGLSDGERPKPRRQGDPRYDPLAELHERMDRETVDGTHFSRHDGRVEQEDRRCPLPSAGCQYVLVEEEAERHEQAALETNGHRSGVRLVCRINPFQVIEYLQLSPEEAFFLVYALGCLSIYYNEEPLTIANLWEMFCSAQPNFDTTYAAYHYFRSKGWVPKTGVKYGTDFLLYRKGPPFYHASYSVVVEKVDGSFRGATLRPFTWRSLAALNRITGNVSKELMLCYVISPPDLSAEERRSPECMKRLKVQEIIVSRWVSSRERTEQEEI</sequence>
<evidence type="ECO:0000256" key="11">
    <source>
        <dbReference type="SAM" id="MobiDB-lite"/>
    </source>
</evidence>
<dbReference type="Gene3D" id="3.40.1350.10">
    <property type="match status" value="1"/>
</dbReference>
<gene>
    <name evidence="14" type="primary">TSEN2</name>
    <name evidence="14" type="synonym">tsen2</name>
</gene>
<feature type="active site" evidence="10">
    <location>
        <position position="346"/>
    </location>
</feature>
<evidence type="ECO:0000256" key="9">
    <source>
        <dbReference type="PIRNR" id="PIRNR011789"/>
    </source>
</evidence>
<dbReference type="Pfam" id="PF02778">
    <property type="entry name" value="tRNA_int_endo_N"/>
    <property type="match status" value="1"/>
</dbReference>
<dbReference type="EC" id="4.6.1.16" evidence="3 9"/>
<dbReference type="GO" id="GO:0003676">
    <property type="term" value="F:nucleic acid binding"/>
    <property type="evidence" value="ECO:0007669"/>
    <property type="project" value="InterPro"/>
</dbReference>
<protein>
    <recommendedName>
        <fullName evidence="8 9">tRNA-splicing endonuclease subunit Sen2</fullName>
        <ecNumber evidence="3 9">4.6.1.16</ecNumber>
    </recommendedName>
</protein>
<name>A0A8C9QXB4_SCLFO</name>
<evidence type="ECO:0000256" key="8">
    <source>
        <dbReference type="ARBA" id="ARBA00071058"/>
    </source>
</evidence>
<dbReference type="GeneTree" id="ENSGT00390000013266"/>
<feature type="domain" description="tRNA intron endonuclease catalytic" evidence="12">
    <location>
        <begin position="308"/>
        <end position="392"/>
    </location>
</feature>
<dbReference type="InterPro" id="IPR036167">
    <property type="entry name" value="tRNA_intron_Endo_cat-like_sf"/>
</dbReference>
<dbReference type="FunFam" id="3.40.1350.10:FF:000001">
    <property type="entry name" value="tRNA-splicing endonuclease subunit Sen2"/>
    <property type="match status" value="1"/>
</dbReference>
<dbReference type="AlphaFoldDB" id="A0A8C9QXB4"/>
<evidence type="ECO:0000256" key="4">
    <source>
        <dbReference type="ARBA" id="ARBA00022664"/>
    </source>
</evidence>
<dbReference type="GO" id="GO:0000379">
    <property type="term" value="P:tRNA-type intron splice site recognition and cleavage"/>
    <property type="evidence" value="ECO:0007669"/>
    <property type="project" value="TreeGrafter"/>
</dbReference>
<dbReference type="InterPro" id="IPR016589">
    <property type="entry name" value="tRNA_splic_SEN2"/>
</dbReference>
<dbReference type="PIRSF" id="PIRSF011789">
    <property type="entry name" value="tRNA_splic_SEN2"/>
    <property type="match status" value="1"/>
</dbReference>
<evidence type="ECO:0000256" key="7">
    <source>
        <dbReference type="ARBA" id="ARBA00023242"/>
    </source>
</evidence>
<keyword evidence="15" id="KW-1185">Reference proteome</keyword>
<feature type="active site" evidence="10">
    <location>
        <position position="385"/>
    </location>
</feature>
<dbReference type="GO" id="GO:0000213">
    <property type="term" value="F:tRNA-intron lyase activity"/>
    <property type="evidence" value="ECO:0007669"/>
    <property type="project" value="UniProtKB-UniRule"/>
</dbReference>
<evidence type="ECO:0000256" key="10">
    <source>
        <dbReference type="PIRSR" id="PIRSR011789-1"/>
    </source>
</evidence>
<reference evidence="14" key="2">
    <citation type="submission" date="2025-08" db="UniProtKB">
        <authorList>
            <consortium name="Ensembl"/>
        </authorList>
    </citation>
    <scope>IDENTIFICATION</scope>
</reference>
<dbReference type="GeneID" id="108929770"/>
<dbReference type="Pfam" id="PF01974">
    <property type="entry name" value="tRNA_int_endo"/>
    <property type="match status" value="1"/>
</dbReference>
<evidence type="ECO:0000313" key="15">
    <source>
        <dbReference type="Proteomes" id="UP000694397"/>
    </source>
</evidence>
<dbReference type="CDD" id="cd22363">
    <property type="entry name" value="tRNA-intron_lyase_C"/>
    <property type="match status" value="1"/>
</dbReference>
<dbReference type="OrthoDB" id="10249562at2759"/>
<dbReference type="NCBIfam" id="TIGR00324">
    <property type="entry name" value="endA"/>
    <property type="match status" value="1"/>
</dbReference>
<feature type="compositionally biased region" description="Acidic residues" evidence="11">
    <location>
        <begin position="136"/>
        <end position="146"/>
    </location>
</feature>
<dbReference type="Ensembl" id="ENSSFOT00015001975.2">
    <property type="protein sequence ID" value="ENSSFOP00015001935.1"/>
    <property type="gene ID" value="ENSSFOG00015001309.2"/>
</dbReference>
<organism evidence="14 15">
    <name type="scientific">Scleropages formosus</name>
    <name type="common">Asian bonytongue</name>
    <name type="synonym">Osteoglossum formosum</name>
    <dbReference type="NCBI Taxonomy" id="113540"/>
    <lineage>
        <taxon>Eukaryota</taxon>
        <taxon>Metazoa</taxon>
        <taxon>Chordata</taxon>
        <taxon>Craniata</taxon>
        <taxon>Vertebrata</taxon>
        <taxon>Euteleostomi</taxon>
        <taxon>Actinopterygii</taxon>
        <taxon>Neopterygii</taxon>
        <taxon>Teleostei</taxon>
        <taxon>Osteoglossocephala</taxon>
        <taxon>Osteoglossomorpha</taxon>
        <taxon>Osteoglossiformes</taxon>
        <taxon>Osteoglossidae</taxon>
        <taxon>Scleropages</taxon>
    </lineage>
</organism>
<evidence type="ECO:0000256" key="2">
    <source>
        <dbReference type="ARBA" id="ARBA00008078"/>
    </source>
</evidence>
<keyword evidence="7 9" id="KW-0539">Nucleus</keyword>
<evidence type="ECO:0000259" key="12">
    <source>
        <dbReference type="Pfam" id="PF01974"/>
    </source>
</evidence>
<keyword evidence="4" id="KW-0507">mRNA processing</keyword>
<keyword evidence="5 9" id="KW-0819">tRNA processing</keyword>
<evidence type="ECO:0000256" key="1">
    <source>
        <dbReference type="ARBA" id="ARBA00004123"/>
    </source>
</evidence>
<evidence type="ECO:0000313" key="14">
    <source>
        <dbReference type="Ensembl" id="ENSSFOP00015001935.1"/>
    </source>
</evidence>
<proteinExistence type="inferred from homology"/>
<comment type="function">
    <text evidence="9">Constitutes one of the two catalytic subunit of the tRNA-splicing endonuclease complex, a complex responsible for identification and cleavage of the splice sites in pre-tRNA. It cleaves pre-tRNA at the 5'- and 3'-splice sites to release the intron. The products are an intron and two tRNA half-molecules bearing 2',3'-cyclic phosphate and 5'-OH termini. There are no conserved sequences at the splice sites, but the intron is invariably located at the same site in the gene, placing the splice sites an invariant distance from the constant structural features of the tRNA body.</text>
</comment>
<reference evidence="14 15" key="1">
    <citation type="submission" date="2019-04" db="EMBL/GenBank/DDBJ databases">
        <authorList>
            <consortium name="Wellcome Sanger Institute Data Sharing"/>
        </authorList>
    </citation>
    <scope>NUCLEOTIDE SEQUENCE [LARGE SCALE GENOMIC DNA]</scope>
</reference>
<feature type="domain" description="tRNA intron endonuclease N-terminal" evidence="13">
    <location>
        <begin position="264"/>
        <end position="298"/>
    </location>
</feature>
<dbReference type="InterPro" id="IPR006677">
    <property type="entry name" value="tRNA_intron_Endonuc_cat-like"/>
</dbReference>
<reference evidence="14" key="3">
    <citation type="submission" date="2025-09" db="UniProtKB">
        <authorList>
            <consortium name="Ensembl"/>
        </authorList>
    </citation>
    <scope>IDENTIFICATION</scope>
</reference>
<dbReference type="PANTHER" id="PTHR21227">
    <property type="entry name" value="TRNA-SPLICING ENDONUCLEASE SUBUNIT SEN2"/>
    <property type="match status" value="1"/>
</dbReference>
<dbReference type="CTD" id="80746"/>
<feature type="active site" evidence="10">
    <location>
        <position position="338"/>
    </location>
</feature>
<dbReference type="InterPro" id="IPR006678">
    <property type="entry name" value="tRNA_intron_Endonuc_N"/>
</dbReference>
<dbReference type="GO" id="GO:0005737">
    <property type="term" value="C:cytoplasm"/>
    <property type="evidence" value="ECO:0007669"/>
    <property type="project" value="TreeGrafter"/>
</dbReference>
<evidence type="ECO:0000256" key="3">
    <source>
        <dbReference type="ARBA" id="ARBA00012573"/>
    </source>
</evidence>
<comment type="similarity">
    <text evidence="2 9">Belongs to the tRNA-intron endonuclease family.</text>
</comment>
<dbReference type="PANTHER" id="PTHR21227:SF0">
    <property type="entry name" value="TRNA-SPLICING ENDONUCLEASE SUBUNIT SEN2"/>
    <property type="match status" value="1"/>
</dbReference>
<dbReference type="GO" id="GO:0006397">
    <property type="term" value="P:mRNA processing"/>
    <property type="evidence" value="ECO:0007669"/>
    <property type="project" value="UniProtKB-KW"/>
</dbReference>
<dbReference type="SUPFAM" id="SSF53032">
    <property type="entry name" value="tRNA-intron endonuclease catalytic domain-like"/>
    <property type="match status" value="1"/>
</dbReference>
<comment type="subcellular location">
    <subcellularLocation>
        <location evidence="1 9">Nucleus</location>
    </subcellularLocation>
</comment>
<feature type="region of interest" description="Disordered" evidence="11">
    <location>
        <begin position="132"/>
        <end position="184"/>
    </location>
</feature>
<evidence type="ECO:0000256" key="5">
    <source>
        <dbReference type="ARBA" id="ARBA00022694"/>
    </source>
</evidence>
<feature type="compositionally biased region" description="Basic and acidic residues" evidence="11">
    <location>
        <begin position="170"/>
        <end position="184"/>
    </location>
</feature>
<dbReference type="GO" id="GO:0000214">
    <property type="term" value="C:tRNA-intron endonuclease complex"/>
    <property type="evidence" value="ECO:0007669"/>
    <property type="project" value="UniProtKB-UniRule"/>
</dbReference>
<dbReference type="RefSeq" id="XP_018600054.1">
    <property type="nucleotide sequence ID" value="XM_018744538.2"/>
</dbReference>
<accession>A0A8C9QXB4</accession>